<sequence length="121" mass="12934">MAGAPSCGTRRESYRPLSVLFDEWTTSVFRLAILLYVLRTFPLVLFSLHIPGALVMFAAGAVLGTVVVGSCVVLLVWTAFEPRQGAPPAKTAMEQLQEAARQQLDQAPKGEKAGDTAISSA</sequence>
<keyword evidence="2" id="KW-1133">Transmembrane helix</keyword>
<dbReference type="AlphaFoldDB" id="A0A061QWS5"/>
<reference evidence="3" key="1">
    <citation type="submission" date="2014-05" db="EMBL/GenBank/DDBJ databases">
        <title>The transcriptome of the halophilic microalga Tetraselmis sp. GSL018 isolated from the Great Salt Lake, Utah.</title>
        <authorList>
            <person name="Jinkerson R.E."/>
            <person name="D'Adamo S."/>
            <person name="Posewitz M.C."/>
        </authorList>
    </citation>
    <scope>NUCLEOTIDE SEQUENCE</scope>
    <source>
        <strain evidence="3">GSL018</strain>
    </source>
</reference>
<protein>
    <submittedName>
        <fullName evidence="3">Uncharacterized protein</fullName>
    </submittedName>
</protein>
<keyword evidence="2" id="KW-0472">Membrane</keyword>
<feature type="transmembrane region" description="Helical" evidence="2">
    <location>
        <begin position="54"/>
        <end position="80"/>
    </location>
</feature>
<proteinExistence type="predicted"/>
<feature type="transmembrane region" description="Helical" evidence="2">
    <location>
        <begin position="28"/>
        <end position="48"/>
    </location>
</feature>
<evidence type="ECO:0000256" key="1">
    <source>
        <dbReference type="SAM" id="MobiDB-lite"/>
    </source>
</evidence>
<accession>A0A061QWS5</accession>
<dbReference type="EMBL" id="GBEZ01022722">
    <property type="protein sequence ID" value="JAC64128.1"/>
    <property type="molecule type" value="Transcribed_RNA"/>
</dbReference>
<evidence type="ECO:0000256" key="2">
    <source>
        <dbReference type="SAM" id="Phobius"/>
    </source>
</evidence>
<feature type="region of interest" description="Disordered" evidence="1">
    <location>
        <begin position="85"/>
        <end position="121"/>
    </location>
</feature>
<name>A0A061QWS5_9CHLO</name>
<organism evidence="3">
    <name type="scientific">Tetraselmis sp. GSL018</name>
    <dbReference type="NCBI Taxonomy" id="582737"/>
    <lineage>
        <taxon>Eukaryota</taxon>
        <taxon>Viridiplantae</taxon>
        <taxon>Chlorophyta</taxon>
        <taxon>core chlorophytes</taxon>
        <taxon>Chlorodendrophyceae</taxon>
        <taxon>Chlorodendrales</taxon>
        <taxon>Chlorodendraceae</taxon>
        <taxon>Tetraselmis</taxon>
    </lineage>
</organism>
<gene>
    <name evidence="3" type="ORF">TSPGSL018_18997</name>
</gene>
<keyword evidence="2" id="KW-0812">Transmembrane</keyword>
<evidence type="ECO:0000313" key="3">
    <source>
        <dbReference type="EMBL" id="JAC64128.1"/>
    </source>
</evidence>
<feature type="non-terminal residue" evidence="3">
    <location>
        <position position="121"/>
    </location>
</feature>